<comment type="subcellular location">
    <subcellularLocation>
        <location evidence="1 7">Nucleus</location>
        <location evidence="1 7">Nucleolus</location>
    </subcellularLocation>
</comment>
<feature type="compositionally biased region" description="Acidic residues" evidence="8">
    <location>
        <begin position="154"/>
        <end position="189"/>
    </location>
</feature>
<feature type="region of interest" description="Disordered" evidence="8">
    <location>
        <begin position="1"/>
        <end position="20"/>
    </location>
</feature>
<dbReference type="GO" id="GO:0005732">
    <property type="term" value="C:sno(s)RNA-containing ribonucleoprotein complex"/>
    <property type="evidence" value="ECO:0007669"/>
    <property type="project" value="UniProtKB-UniRule"/>
</dbReference>
<feature type="compositionally biased region" description="Acidic residues" evidence="8">
    <location>
        <begin position="225"/>
        <end position="236"/>
    </location>
</feature>
<dbReference type="GO" id="GO:0006364">
    <property type="term" value="P:rRNA processing"/>
    <property type="evidence" value="ECO:0007669"/>
    <property type="project" value="UniProtKB-KW"/>
</dbReference>
<feature type="compositionally biased region" description="Acidic residues" evidence="8">
    <location>
        <begin position="278"/>
        <end position="294"/>
    </location>
</feature>
<protein>
    <recommendedName>
        <fullName evidence="7">U3 small nucleolar ribonucleoprotein protein MPP10</fullName>
    </recommendedName>
</protein>
<keyword evidence="3 7" id="KW-0698">rRNA processing</keyword>
<dbReference type="AlphaFoldDB" id="A0ABD3GAZ1"/>
<evidence type="ECO:0000256" key="8">
    <source>
        <dbReference type="SAM" id="MobiDB-lite"/>
    </source>
</evidence>
<dbReference type="PANTHER" id="PTHR17039">
    <property type="entry name" value="U3 SMALL NUCLEOLAR RIBONUCLEOPROTEIN PROTEIN MPP10"/>
    <property type="match status" value="1"/>
</dbReference>
<evidence type="ECO:0000256" key="6">
    <source>
        <dbReference type="ARBA" id="ARBA00029455"/>
    </source>
</evidence>
<evidence type="ECO:0000256" key="2">
    <source>
        <dbReference type="ARBA" id="ARBA00022517"/>
    </source>
</evidence>
<feature type="region of interest" description="Disordered" evidence="8">
    <location>
        <begin position="133"/>
        <end position="261"/>
    </location>
</feature>
<keyword evidence="2 7" id="KW-0690">Ribosome biogenesis</keyword>
<feature type="region of interest" description="Disordered" evidence="8">
    <location>
        <begin position="514"/>
        <end position="611"/>
    </location>
</feature>
<comment type="function">
    <text evidence="7">Involved in nucleolar processing of pre-18S ribosomal RNA.</text>
</comment>
<evidence type="ECO:0000313" key="9">
    <source>
        <dbReference type="EMBL" id="KAL3675175.1"/>
    </source>
</evidence>
<evidence type="ECO:0000313" key="10">
    <source>
        <dbReference type="Proteomes" id="UP001633002"/>
    </source>
</evidence>
<feature type="compositionally biased region" description="Basic residues" evidence="8">
    <location>
        <begin position="527"/>
        <end position="540"/>
    </location>
</feature>
<comment type="similarity">
    <text evidence="6 7">Belongs to the MPP10 family.</text>
</comment>
<dbReference type="InterPro" id="IPR012173">
    <property type="entry name" value="Mpp10"/>
</dbReference>
<keyword evidence="4 7" id="KW-0539">Nucleus</keyword>
<keyword evidence="5 7" id="KW-0687">Ribonucleoprotein</keyword>
<evidence type="ECO:0000256" key="3">
    <source>
        <dbReference type="ARBA" id="ARBA00022552"/>
    </source>
</evidence>
<evidence type="ECO:0000256" key="1">
    <source>
        <dbReference type="ARBA" id="ARBA00004604"/>
    </source>
</evidence>
<evidence type="ECO:0000256" key="4">
    <source>
        <dbReference type="ARBA" id="ARBA00023242"/>
    </source>
</evidence>
<accession>A0ABD3GAZ1</accession>
<feature type="compositionally biased region" description="Acidic residues" evidence="8">
    <location>
        <begin position="244"/>
        <end position="253"/>
    </location>
</feature>
<sequence length="611" mass="67704">MVAIAKSSGNGAMDHTGKTEKKLVEIDPVAEKALDRIKTTDPLDWLGTSSAWAECTKRASEGLFSLTANNFDKAPLKKLYTERFDAEQIWQQIDLQSQPVLSYIRKRVKILEKTSIDSYFVLPGCSSENITQVTKSGQVKEQGLTDGTGPGPGSEEEDVNTSDGSDEDADEAEGEDSEEGEDEDEDEEDGPKNPVEDDFFKISEMEKFLDEADAEENGLSMPSGSDEDEDEVDLDAAEAGFSGDGEEEEDEDGSGLGFGKYEEFYGKDKKRKVRFDIDEQNVIENSDENGESDEEKQPAQNEIPALQEEKLSAHEKRLLKTKRKIEALEKANIDPKDWTMQGEVSARKRPKNSALEVELDFDHNARPPPVITEEVTASLEDMIKARIAEARFDDVVRRIVGPEAAPRERLELDENKSQKGLGELYEADYMQQTGLAVAPATSTDLLRNEATLLFKALCSRLDALSHFNFAPKPIIEDMGVRADVPALAMEEVAPLAVSDASLLAPEEVFRGEDGLKAEAELTPEERRRRRAQRKRKHKGEKRAQEQLQLGRKPRTAGSDQPKSTPGLRIGHSSFSKSTKVFAALDNTVDGKGKPVARKDEKQLPRASNLKL</sequence>
<dbReference type="Proteomes" id="UP001633002">
    <property type="component" value="Unassembled WGS sequence"/>
</dbReference>
<dbReference type="Pfam" id="PF04006">
    <property type="entry name" value="Mpp10"/>
    <property type="match status" value="1"/>
</dbReference>
<name>A0ABD3GAZ1_9MARC</name>
<proteinExistence type="inferred from homology"/>
<comment type="caution">
    <text evidence="9">The sequence shown here is derived from an EMBL/GenBank/DDBJ whole genome shotgun (WGS) entry which is preliminary data.</text>
</comment>
<evidence type="ECO:0000256" key="5">
    <source>
        <dbReference type="ARBA" id="ARBA00023274"/>
    </source>
</evidence>
<dbReference type="PANTHER" id="PTHR17039:SF0">
    <property type="entry name" value="U3 SMALL NUCLEOLAR RIBONUCLEOPROTEIN PROTEIN MPP10"/>
    <property type="match status" value="1"/>
</dbReference>
<reference evidence="9 10" key="1">
    <citation type="submission" date="2024-09" db="EMBL/GenBank/DDBJ databases">
        <title>Chromosome-scale assembly of Riccia sorocarpa.</title>
        <authorList>
            <person name="Paukszto L."/>
        </authorList>
    </citation>
    <scope>NUCLEOTIDE SEQUENCE [LARGE SCALE GENOMIC DNA]</scope>
    <source>
        <strain evidence="9">LP-2024</strain>
        <tissue evidence="9">Aerial parts of the thallus</tissue>
    </source>
</reference>
<keyword evidence="10" id="KW-1185">Reference proteome</keyword>
<evidence type="ECO:0000256" key="7">
    <source>
        <dbReference type="PIRNR" id="PIRNR017300"/>
    </source>
</evidence>
<dbReference type="EMBL" id="JBJQOH010000008">
    <property type="protein sequence ID" value="KAL3675175.1"/>
    <property type="molecule type" value="Genomic_DNA"/>
</dbReference>
<organism evidence="9 10">
    <name type="scientific">Riccia sorocarpa</name>
    <dbReference type="NCBI Taxonomy" id="122646"/>
    <lineage>
        <taxon>Eukaryota</taxon>
        <taxon>Viridiplantae</taxon>
        <taxon>Streptophyta</taxon>
        <taxon>Embryophyta</taxon>
        <taxon>Marchantiophyta</taxon>
        <taxon>Marchantiopsida</taxon>
        <taxon>Marchantiidae</taxon>
        <taxon>Marchantiales</taxon>
        <taxon>Ricciaceae</taxon>
        <taxon>Riccia</taxon>
    </lineage>
</organism>
<dbReference type="PIRSF" id="PIRSF017300">
    <property type="entry name" value="snoRNP_Mpp10"/>
    <property type="match status" value="1"/>
</dbReference>
<dbReference type="GO" id="GO:0034457">
    <property type="term" value="C:Mpp10 complex"/>
    <property type="evidence" value="ECO:0007669"/>
    <property type="project" value="UniProtKB-UniRule"/>
</dbReference>
<feature type="region of interest" description="Disordered" evidence="8">
    <location>
        <begin position="275"/>
        <end position="311"/>
    </location>
</feature>
<feature type="compositionally biased region" description="Basic and acidic residues" evidence="8">
    <location>
        <begin position="588"/>
        <end position="603"/>
    </location>
</feature>
<feature type="compositionally biased region" description="Basic and acidic residues" evidence="8">
    <location>
        <begin position="514"/>
        <end position="526"/>
    </location>
</feature>
<feature type="compositionally biased region" description="Basic and acidic residues" evidence="8">
    <location>
        <begin position="190"/>
        <end position="210"/>
    </location>
</feature>
<gene>
    <name evidence="9" type="ORF">R1sor_025123</name>
</gene>